<feature type="compositionally biased region" description="Polar residues" evidence="3">
    <location>
        <begin position="87"/>
        <end position="97"/>
    </location>
</feature>
<dbReference type="Ensembl" id="ENSAPET00000005959.1">
    <property type="protein sequence ID" value="ENSAPEP00000005805.1"/>
    <property type="gene ID" value="ENSAPEG00000004173.1"/>
</dbReference>
<comment type="similarity">
    <text evidence="1">Belongs to the transposase 22 family.</text>
</comment>
<evidence type="ECO:0000256" key="3">
    <source>
        <dbReference type="SAM" id="MobiDB-lite"/>
    </source>
</evidence>
<dbReference type="Pfam" id="PF02994">
    <property type="entry name" value="Transposase_22"/>
    <property type="match status" value="1"/>
</dbReference>
<dbReference type="FunFam" id="3.30.70.1820:FF:000002">
    <property type="entry name" value="LINE-1 retrotransposable element ORF1 protein"/>
    <property type="match status" value="1"/>
</dbReference>
<reference evidence="5" key="2">
    <citation type="submission" date="2025-08" db="UniProtKB">
        <authorList>
            <consortium name="Ensembl"/>
        </authorList>
    </citation>
    <scope>IDENTIFICATION</scope>
</reference>
<evidence type="ECO:0000313" key="5">
    <source>
        <dbReference type="Ensembl" id="ENSAPEP00000005805.1"/>
    </source>
</evidence>
<dbReference type="InterPro" id="IPR004244">
    <property type="entry name" value="Transposase_22"/>
</dbReference>
<dbReference type="InterPro" id="IPR043636">
    <property type="entry name" value="L1_RRM_dom"/>
</dbReference>
<dbReference type="GO" id="GO:0003676">
    <property type="term" value="F:nucleic acid binding"/>
    <property type="evidence" value="ECO:0007669"/>
    <property type="project" value="InterPro"/>
</dbReference>
<reference evidence="5" key="3">
    <citation type="submission" date="2025-09" db="UniProtKB">
        <authorList>
            <consortium name="Ensembl"/>
        </authorList>
    </citation>
    <scope>IDENTIFICATION</scope>
</reference>
<dbReference type="Proteomes" id="UP000265080">
    <property type="component" value="Chromosome 1"/>
</dbReference>
<sequence>MGGTGQIQLCEGRMNQVMYRATLENSLLPSAGKLFPVSNDWIFQQDNVPSMPSPAQSPDLNPIENLWKIIKHKMENHMSKNKEQRETTPASQNTKAAANNAPLTPADMEKLLRSMEDRIIEKLSAQLFADRAIIERHDQTIQHMEVSLNDMETRLTTLESTCLALAKENDILKQKTEDLENRSRRNNIRIIGLPEKAEGQQPSSFTETLLKELFSAESFHTPLTVDRAHRITTSRKKQDETPRPFIVRIHRHQTKERIMKLAREAGSLFFRGSKIHIFHDYSSEVSRRRAAYFTVKSQLRNVGFQYRMLFPATLQIFDKQGDKRSFSSPEEASSFLRDRLTASPIRPASSVSVGMKTTGIAVSKLVNELN</sequence>
<dbReference type="OMA" id="YHIKEEI"/>
<dbReference type="PANTHER" id="PTHR11505">
    <property type="entry name" value="L1 TRANSPOSABLE ELEMENT-RELATED"/>
    <property type="match status" value="1"/>
</dbReference>
<accession>A0A3P8S1B4</accession>
<dbReference type="Gene3D" id="3.30.70.1820">
    <property type="entry name" value="L1 transposable element, RRM domain"/>
    <property type="match status" value="1"/>
</dbReference>
<dbReference type="InterPro" id="IPR036397">
    <property type="entry name" value="RNaseH_sf"/>
</dbReference>
<evidence type="ECO:0000259" key="4">
    <source>
        <dbReference type="Pfam" id="PF02994"/>
    </source>
</evidence>
<evidence type="ECO:0000313" key="6">
    <source>
        <dbReference type="Proteomes" id="UP000265080"/>
    </source>
</evidence>
<reference evidence="5 6" key="1">
    <citation type="submission" date="2018-03" db="EMBL/GenBank/DDBJ databases">
        <title>Finding Nemo's genes: A chromosome-scale reference assembly of the genome of the orange clownfish Amphiprion percula.</title>
        <authorList>
            <person name="Lehmann R."/>
        </authorList>
    </citation>
    <scope>NUCLEOTIDE SEQUENCE</scope>
</reference>
<evidence type="ECO:0000256" key="2">
    <source>
        <dbReference type="SAM" id="Coils"/>
    </source>
</evidence>
<protein>
    <recommendedName>
        <fullName evidence="4">L1 transposable element RRM domain-containing protein</fullName>
    </recommendedName>
</protein>
<evidence type="ECO:0000256" key="1">
    <source>
        <dbReference type="ARBA" id="ARBA00061640"/>
    </source>
</evidence>
<keyword evidence="6" id="KW-1185">Reference proteome</keyword>
<dbReference type="AlphaFoldDB" id="A0A3P8S1B4"/>
<name>A0A3P8S1B4_AMPPE</name>
<organism evidence="5 6">
    <name type="scientific">Amphiprion percula</name>
    <name type="common">Orange clownfish</name>
    <name type="synonym">Lutjanus percula</name>
    <dbReference type="NCBI Taxonomy" id="161767"/>
    <lineage>
        <taxon>Eukaryota</taxon>
        <taxon>Metazoa</taxon>
        <taxon>Chordata</taxon>
        <taxon>Craniata</taxon>
        <taxon>Vertebrata</taxon>
        <taxon>Euteleostomi</taxon>
        <taxon>Actinopterygii</taxon>
        <taxon>Neopterygii</taxon>
        <taxon>Teleostei</taxon>
        <taxon>Neoteleostei</taxon>
        <taxon>Acanthomorphata</taxon>
        <taxon>Ovalentaria</taxon>
        <taxon>Pomacentridae</taxon>
        <taxon>Amphiprion</taxon>
    </lineage>
</organism>
<keyword evidence="2" id="KW-0175">Coiled coil</keyword>
<dbReference type="GeneTree" id="ENSGT01130000281117"/>
<proteinExistence type="inferred from homology"/>
<feature type="domain" description="L1 transposable element RRM" evidence="4">
    <location>
        <begin position="185"/>
        <end position="277"/>
    </location>
</feature>
<dbReference type="Gene3D" id="3.30.420.10">
    <property type="entry name" value="Ribonuclease H-like superfamily/Ribonuclease H"/>
    <property type="match status" value="1"/>
</dbReference>
<feature type="coiled-coil region" evidence="2">
    <location>
        <begin position="134"/>
        <end position="182"/>
    </location>
</feature>
<feature type="region of interest" description="Disordered" evidence="3">
    <location>
        <begin position="78"/>
        <end position="105"/>
    </location>
</feature>